<name>A0A1T4X7W0_9BACT</name>
<dbReference type="InterPro" id="IPR024932">
    <property type="entry name" value="ApbE"/>
</dbReference>
<evidence type="ECO:0000256" key="11">
    <source>
        <dbReference type="ARBA" id="ARBA00031306"/>
    </source>
</evidence>
<evidence type="ECO:0000313" key="17">
    <source>
        <dbReference type="Proteomes" id="UP000190027"/>
    </source>
</evidence>
<accession>A0A1T4X7W0</accession>
<dbReference type="SUPFAM" id="SSF143631">
    <property type="entry name" value="ApbE-like"/>
    <property type="match status" value="1"/>
</dbReference>
<keyword evidence="8 13" id="KW-0274">FAD</keyword>
<dbReference type="OrthoDB" id="9778595at2"/>
<evidence type="ECO:0000256" key="9">
    <source>
        <dbReference type="ARBA" id="ARBA00022842"/>
    </source>
</evidence>
<evidence type="ECO:0000256" key="7">
    <source>
        <dbReference type="ARBA" id="ARBA00022723"/>
    </source>
</evidence>
<dbReference type="STRING" id="1121449.SAMN02745704_01872"/>
<dbReference type="RefSeq" id="WP_078717501.1">
    <property type="nucleotide sequence ID" value="NZ_FUYC01000008.1"/>
</dbReference>
<dbReference type="AlphaFoldDB" id="A0A1T4X7W0"/>
<keyword evidence="15" id="KW-0732">Signal</keyword>
<feature type="binding site" evidence="14">
    <location>
        <position position="184"/>
    </location>
    <ligand>
        <name>Mg(2+)</name>
        <dbReference type="ChEBI" id="CHEBI:18420"/>
    </ligand>
</feature>
<feature type="chain" id="PRO_5039898473" description="FAD:protein FMN transferase" evidence="15">
    <location>
        <begin position="36"/>
        <end position="340"/>
    </location>
</feature>
<proteinExistence type="inferred from homology"/>
<dbReference type="EC" id="2.7.1.180" evidence="3 13"/>
<reference evidence="16 17" key="1">
    <citation type="submission" date="2017-02" db="EMBL/GenBank/DDBJ databases">
        <authorList>
            <person name="Peterson S.W."/>
        </authorList>
    </citation>
    <scope>NUCLEOTIDE SEQUENCE [LARGE SCALE GENOMIC DNA]</scope>
    <source>
        <strain evidence="16 17">DSM 16080</strain>
    </source>
</reference>
<protein>
    <recommendedName>
        <fullName evidence="4 13">FAD:protein FMN transferase</fullName>
        <ecNumber evidence="3 13">2.7.1.180</ecNumber>
    </recommendedName>
    <alternativeName>
        <fullName evidence="11 13">Flavin transferase</fullName>
    </alternativeName>
</protein>
<dbReference type="InterPro" id="IPR019546">
    <property type="entry name" value="TAT_signal_bac_arc"/>
</dbReference>
<keyword evidence="16" id="KW-0449">Lipoprotein</keyword>
<dbReference type="GO" id="GO:0051536">
    <property type="term" value="F:iron-sulfur cluster binding"/>
    <property type="evidence" value="ECO:0007669"/>
    <property type="project" value="UniProtKB-KW"/>
</dbReference>
<keyword evidence="9 13" id="KW-0460">Magnesium</keyword>
<dbReference type="Proteomes" id="UP000190027">
    <property type="component" value="Unassembled WGS sequence"/>
</dbReference>
<gene>
    <name evidence="16" type="ORF">SAMN02745704_01872</name>
</gene>
<evidence type="ECO:0000256" key="10">
    <source>
        <dbReference type="ARBA" id="ARBA00023014"/>
    </source>
</evidence>
<feature type="binding site" evidence="14">
    <location>
        <position position="294"/>
    </location>
    <ligand>
        <name>Mg(2+)</name>
        <dbReference type="ChEBI" id="CHEBI:18420"/>
    </ligand>
</feature>
<evidence type="ECO:0000256" key="2">
    <source>
        <dbReference type="ARBA" id="ARBA00011771"/>
    </source>
</evidence>
<feature type="binding site" evidence="14">
    <location>
        <position position="298"/>
    </location>
    <ligand>
        <name>Mg(2+)</name>
        <dbReference type="ChEBI" id="CHEBI:18420"/>
    </ligand>
</feature>
<keyword evidence="10" id="KW-0411">Iron-sulfur</keyword>
<dbReference type="PANTHER" id="PTHR30040">
    <property type="entry name" value="THIAMINE BIOSYNTHESIS LIPOPROTEIN APBE"/>
    <property type="match status" value="1"/>
</dbReference>
<dbReference type="PIRSF" id="PIRSF006268">
    <property type="entry name" value="ApbE"/>
    <property type="match status" value="1"/>
</dbReference>
<evidence type="ECO:0000256" key="4">
    <source>
        <dbReference type="ARBA" id="ARBA00016337"/>
    </source>
</evidence>
<keyword evidence="6 13" id="KW-0808">Transferase</keyword>
<evidence type="ECO:0000313" key="16">
    <source>
        <dbReference type="EMBL" id="SKA85497.1"/>
    </source>
</evidence>
<keyword evidence="7 13" id="KW-0479">Metal-binding</keyword>
<comment type="subcellular location">
    <subcellularLocation>
        <location evidence="1">Periplasm</location>
    </subcellularLocation>
</comment>
<dbReference type="Pfam" id="PF02424">
    <property type="entry name" value="ApbE"/>
    <property type="match status" value="1"/>
</dbReference>
<comment type="similarity">
    <text evidence="13">Belongs to the ApbE family.</text>
</comment>
<keyword evidence="10" id="KW-0408">Iron</keyword>
<evidence type="ECO:0000256" key="3">
    <source>
        <dbReference type="ARBA" id="ARBA00011955"/>
    </source>
</evidence>
<keyword evidence="5 13" id="KW-0285">Flavoprotein</keyword>
<organism evidence="16 17">
    <name type="scientific">Paucidesulfovibrio gracilis DSM 16080</name>
    <dbReference type="NCBI Taxonomy" id="1121449"/>
    <lineage>
        <taxon>Bacteria</taxon>
        <taxon>Pseudomonadati</taxon>
        <taxon>Thermodesulfobacteriota</taxon>
        <taxon>Desulfovibrionia</taxon>
        <taxon>Desulfovibrionales</taxon>
        <taxon>Desulfovibrionaceae</taxon>
        <taxon>Paucidesulfovibrio</taxon>
    </lineage>
</organism>
<dbReference type="GO" id="GO:0016740">
    <property type="term" value="F:transferase activity"/>
    <property type="evidence" value="ECO:0007669"/>
    <property type="project" value="UniProtKB-UniRule"/>
</dbReference>
<evidence type="ECO:0000256" key="14">
    <source>
        <dbReference type="PIRSR" id="PIRSR006268-2"/>
    </source>
</evidence>
<evidence type="ECO:0000256" key="1">
    <source>
        <dbReference type="ARBA" id="ARBA00004418"/>
    </source>
</evidence>
<dbReference type="InterPro" id="IPR003374">
    <property type="entry name" value="ApbE-like_sf"/>
</dbReference>
<dbReference type="EMBL" id="FUYC01000008">
    <property type="protein sequence ID" value="SKA85497.1"/>
    <property type="molecule type" value="Genomic_DNA"/>
</dbReference>
<comment type="subunit">
    <text evidence="2">Heterodimer of a large and a small subunit.</text>
</comment>
<dbReference type="PANTHER" id="PTHR30040:SF2">
    <property type="entry name" value="FAD:PROTEIN FMN TRANSFERASE"/>
    <property type="match status" value="1"/>
</dbReference>
<comment type="catalytic activity">
    <reaction evidence="12 13">
        <text>L-threonyl-[protein] + FAD = FMN-L-threonyl-[protein] + AMP + H(+)</text>
        <dbReference type="Rhea" id="RHEA:36847"/>
        <dbReference type="Rhea" id="RHEA-COMP:11060"/>
        <dbReference type="Rhea" id="RHEA-COMP:11061"/>
        <dbReference type="ChEBI" id="CHEBI:15378"/>
        <dbReference type="ChEBI" id="CHEBI:30013"/>
        <dbReference type="ChEBI" id="CHEBI:57692"/>
        <dbReference type="ChEBI" id="CHEBI:74257"/>
        <dbReference type="ChEBI" id="CHEBI:456215"/>
        <dbReference type="EC" id="2.7.1.180"/>
    </reaction>
</comment>
<dbReference type="Gene3D" id="3.10.520.10">
    <property type="entry name" value="ApbE-like domains"/>
    <property type="match status" value="1"/>
</dbReference>
<dbReference type="GO" id="GO:0046872">
    <property type="term" value="F:metal ion binding"/>
    <property type="evidence" value="ECO:0007669"/>
    <property type="project" value="UniProtKB-UniRule"/>
</dbReference>
<evidence type="ECO:0000256" key="8">
    <source>
        <dbReference type="ARBA" id="ARBA00022827"/>
    </source>
</evidence>
<sequence>MPQNGTSRRTFLKAGTALTLLAAGGLSGLVRPARAETPCVSQTRALMGTFVTVSVAHESRNFAQDAVGRAFEHMQELIPVFNRFDTASPLSVLNDQRVLRGAPPELTQLLEQAREYHALTGGTFNPAVKPVLDLMAETARRNPDVPLNKEELRQRLALVDLDALRSNARSLVLERQGMGLTLDGLAKGRIVDAASETLRSLGAHDHLVDAGGDIRVSGGRTARRPWVVAVQNPKGGEYPDVIRLRDGAVATSGAYEVWFGDNRLAHHIVDPRTGRSPRTLSSATVRAASVAEADALSTALFVASPRQGLALIDSLPGVEALLLSAQGSRLASRGWDRLHS</sequence>
<evidence type="ECO:0000256" key="6">
    <source>
        <dbReference type="ARBA" id="ARBA00022679"/>
    </source>
</evidence>
<evidence type="ECO:0000256" key="15">
    <source>
        <dbReference type="SAM" id="SignalP"/>
    </source>
</evidence>
<evidence type="ECO:0000256" key="5">
    <source>
        <dbReference type="ARBA" id="ARBA00022630"/>
    </source>
</evidence>
<feature type="signal peptide" evidence="15">
    <location>
        <begin position="1"/>
        <end position="35"/>
    </location>
</feature>
<evidence type="ECO:0000256" key="12">
    <source>
        <dbReference type="ARBA" id="ARBA00048540"/>
    </source>
</evidence>
<dbReference type="InterPro" id="IPR006311">
    <property type="entry name" value="TAT_signal"/>
</dbReference>
<keyword evidence="17" id="KW-1185">Reference proteome</keyword>
<evidence type="ECO:0000256" key="13">
    <source>
        <dbReference type="PIRNR" id="PIRNR006268"/>
    </source>
</evidence>
<dbReference type="GO" id="GO:0042597">
    <property type="term" value="C:periplasmic space"/>
    <property type="evidence" value="ECO:0007669"/>
    <property type="project" value="UniProtKB-SubCell"/>
</dbReference>
<comment type="cofactor">
    <cofactor evidence="14">
        <name>Mg(2+)</name>
        <dbReference type="ChEBI" id="CHEBI:18420"/>
    </cofactor>
    <cofactor evidence="14">
        <name>Mn(2+)</name>
        <dbReference type="ChEBI" id="CHEBI:29035"/>
    </cofactor>
    <text evidence="14">Magnesium. Can also use manganese.</text>
</comment>
<dbReference type="NCBIfam" id="TIGR01409">
    <property type="entry name" value="TAT_signal_seq"/>
    <property type="match status" value="1"/>
</dbReference>
<dbReference type="PROSITE" id="PS51318">
    <property type="entry name" value="TAT"/>
    <property type="match status" value="1"/>
</dbReference>